<organism evidence="2 3">
    <name type="scientific">Flavobacterium psychrophilum</name>
    <dbReference type="NCBI Taxonomy" id="96345"/>
    <lineage>
        <taxon>Bacteria</taxon>
        <taxon>Pseudomonadati</taxon>
        <taxon>Bacteroidota</taxon>
        <taxon>Flavobacteriia</taxon>
        <taxon>Flavobacteriales</taxon>
        <taxon>Flavobacteriaceae</taxon>
        <taxon>Flavobacterium</taxon>
    </lineage>
</organism>
<dbReference type="AlphaFoldDB" id="A0A7U2RBP9"/>
<dbReference type="Pfam" id="PF22708">
    <property type="entry name" value="S1CSD-TOTE-1"/>
    <property type="match status" value="1"/>
</dbReference>
<dbReference type="InterPro" id="IPR054283">
    <property type="entry name" value="DUF7017"/>
</dbReference>
<feature type="domain" description="TOTE conflict systems S1/CSD-like" evidence="1">
    <location>
        <begin position="487"/>
        <end position="543"/>
    </location>
</feature>
<dbReference type="EMBL" id="CP059075">
    <property type="protein sequence ID" value="QRE04742.1"/>
    <property type="molecule type" value="Genomic_DNA"/>
</dbReference>
<reference evidence="2 3" key="1">
    <citation type="submission" date="2020-07" db="EMBL/GenBank/DDBJ databases">
        <title>Genomic characterization of Flavobacterium psychrophilum strains.</title>
        <authorList>
            <person name="Castillo D."/>
            <person name="Jorgensen J."/>
            <person name="Middelboe M."/>
        </authorList>
    </citation>
    <scope>NUCLEOTIDE SEQUENCE [LARGE SCALE GENOMIC DNA]</scope>
    <source>
        <strain evidence="2 3">FPS-R7</strain>
    </source>
</reference>
<dbReference type="SUPFAM" id="SSF48452">
    <property type="entry name" value="TPR-like"/>
    <property type="match status" value="1"/>
</dbReference>
<protein>
    <recommendedName>
        <fullName evidence="1">TOTE conflict systems S1/CSD-like domain-containing protein</fullName>
    </recommendedName>
</protein>
<sequence>MCYTANYKDDKKFPSLISRIFREFIDKKVQIDCNVLFEKIPFLSPVKIIELLREPYYWNIYTADKENRKEVVWKIFEEYNALFKNQKGSEIHSKILNSAMFSMRENEEWRFLNFFENWNPENFIESDWKEIVKEDKVYPPLAIKALKKAFEQIKLGNQFNDLTKLIIAYKTAIVKFPKDIWLKREYAILLAKNNESEEAIKIYKNLVLELGDQSYVWHEFALLFSDENLDLAIGMLSMAIKLQKDENFLGTTRLDLADKLIKLNKLEKAKIELNTYQEYRLANSKNVSEQFNVLAVFVKEIEPQKKDNLDFYYDQILQAESFAYQDIKWSELVFIEKWKNDKNKEKLSFTDSNILNISISTNRFPQLKNIEVGQTIKFKLHNKLVEDKIKLHHFKQEYFPLLVEISDKPKWSSLEDCIAVVDYINIEKNIVHAISNDNMEIFFPMENLSLRKGDFIRAKKLQKKIREEIRIDLKDITKVNKEDVVNNFISHLAVIDSINVDKQLFHYVVNNRIHGIIKFDETQLRPQEGDFIQIRLVHKLDKKQNRIIFKAIEINTTEESTATLRKDISGLLKLKFKQYGSTVDWEDLYEEDEENLKPSFGFIGDYYVPKEIIEHSKIDRNCDVEAKVVFSGEKWKVYELNKKHIG</sequence>
<gene>
    <name evidence="2" type="ORF">H0H26_03870</name>
</gene>
<dbReference type="Gene3D" id="1.25.40.10">
    <property type="entry name" value="Tetratricopeptide repeat domain"/>
    <property type="match status" value="1"/>
</dbReference>
<dbReference type="Proteomes" id="UP000596329">
    <property type="component" value="Chromosome"/>
</dbReference>
<proteinExistence type="predicted"/>
<name>A0A7U2RBP9_FLAPS</name>
<dbReference type="InterPro" id="IPR011990">
    <property type="entry name" value="TPR-like_helical_dom_sf"/>
</dbReference>
<dbReference type="InterPro" id="IPR054426">
    <property type="entry name" value="S1CSD-TOTE-1"/>
</dbReference>
<evidence type="ECO:0000259" key="1">
    <source>
        <dbReference type="Pfam" id="PF22708"/>
    </source>
</evidence>
<evidence type="ECO:0000313" key="3">
    <source>
        <dbReference type="Proteomes" id="UP000596329"/>
    </source>
</evidence>
<accession>A0A7U2RBP9</accession>
<evidence type="ECO:0000313" key="2">
    <source>
        <dbReference type="EMBL" id="QRE04742.1"/>
    </source>
</evidence>
<dbReference type="RefSeq" id="WP_063742987.1">
    <property type="nucleotide sequence ID" value="NZ_CP059075.1"/>
</dbReference>
<dbReference type="Pfam" id="PF22860">
    <property type="entry name" value="DUF7017"/>
    <property type="match status" value="1"/>
</dbReference>